<keyword evidence="1" id="KW-0472">Membrane</keyword>
<reference evidence="2" key="1">
    <citation type="submission" date="2021-03" db="EMBL/GenBank/DDBJ databases">
        <title>Acanthopleuribacteraceae sp. M133.</title>
        <authorList>
            <person name="Wang G."/>
        </authorList>
    </citation>
    <scope>NUCLEOTIDE SEQUENCE</scope>
    <source>
        <strain evidence="2">M133</strain>
    </source>
</reference>
<feature type="transmembrane region" description="Helical" evidence="1">
    <location>
        <begin position="7"/>
        <end position="25"/>
    </location>
</feature>
<name>A0A8A4TIC6_SULCO</name>
<evidence type="ECO:0000313" key="2">
    <source>
        <dbReference type="EMBL" id="QTD48912.1"/>
    </source>
</evidence>
<dbReference type="Proteomes" id="UP000663929">
    <property type="component" value="Chromosome"/>
</dbReference>
<keyword evidence="1" id="KW-0812">Transmembrane</keyword>
<keyword evidence="3" id="KW-1185">Reference proteome</keyword>
<dbReference type="KEGG" id="scor:J3U87_25290"/>
<protein>
    <submittedName>
        <fullName evidence="2">Uncharacterized protein</fullName>
    </submittedName>
</protein>
<organism evidence="2 3">
    <name type="scientific">Sulfidibacter corallicola</name>
    <dbReference type="NCBI Taxonomy" id="2818388"/>
    <lineage>
        <taxon>Bacteria</taxon>
        <taxon>Pseudomonadati</taxon>
        <taxon>Acidobacteriota</taxon>
        <taxon>Holophagae</taxon>
        <taxon>Acanthopleuribacterales</taxon>
        <taxon>Acanthopleuribacteraceae</taxon>
        <taxon>Sulfidibacter</taxon>
    </lineage>
</organism>
<feature type="transmembrane region" description="Helical" evidence="1">
    <location>
        <begin position="31"/>
        <end position="55"/>
    </location>
</feature>
<gene>
    <name evidence="2" type="ORF">J3U87_25290</name>
</gene>
<proteinExistence type="predicted"/>
<evidence type="ECO:0000256" key="1">
    <source>
        <dbReference type="SAM" id="Phobius"/>
    </source>
</evidence>
<evidence type="ECO:0000313" key="3">
    <source>
        <dbReference type="Proteomes" id="UP000663929"/>
    </source>
</evidence>
<dbReference type="RefSeq" id="WP_237378560.1">
    <property type="nucleotide sequence ID" value="NZ_CP071793.1"/>
</dbReference>
<keyword evidence="1" id="KW-1133">Transmembrane helix</keyword>
<dbReference type="EMBL" id="CP071793">
    <property type="protein sequence ID" value="QTD48912.1"/>
    <property type="molecule type" value="Genomic_DNA"/>
</dbReference>
<accession>A0A8A4TIC6</accession>
<sequence length="69" mass="7295">MTLLEMSGCVAAILGISAGILIGVIKGFNLIWIFAFAAIGLVLGWITGSLIARIVDDFLAKKNKSNKTD</sequence>
<dbReference type="AlphaFoldDB" id="A0A8A4TIC6"/>